<evidence type="ECO:0000313" key="11">
    <source>
        <dbReference type="EMBL" id="SMC26131.1"/>
    </source>
</evidence>
<evidence type="ECO:0000256" key="1">
    <source>
        <dbReference type="ARBA" id="ARBA00010618"/>
    </source>
</evidence>
<dbReference type="AlphaFoldDB" id="A0A1W1XRH9"/>
<dbReference type="GO" id="GO:1990904">
    <property type="term" value="C:ribonucleoprotein complex"/>
    <property type="evidence" value="ECO:0007669"/>
    <property type="project" value="UniProtKB-KW"/>
</dbReference>
<feature type="domain" description="KOW" evidence="10">
    <location>
        <begin position="8"/>
        <end position="35"/>
    </location>
</feature>
<dbReference type="InterPro" id="IPR005824">
    <property type="entry name" value="KOW"/>
</dbReference>
<accession>A0A1W1XRH9</accession>
<dbReference type="Gene3D" id="2.30.30.30">
    <property type="match status" value="1"/>
</dbReference>
<keyword evidence="12" id="KW-1185">Reference proteome</keyword>
<comment type="function">
    <text evidence="8">One of two assembly initiator proteins, it binds directly to the 5'-end of the 23S rRNA, where it nucleates assembly of the 50S subunit.</text>
</comment>
<keyword evidence="4 8" id="KW-0689">Ribosomal protein</keyword>
<name>A0A1W1XRH9_9BACT</name>
<evidence type="ECO:0000256" key="7">
    <source>
        <dbReference type="ARBA" id="ARBA00058688"/>
    </source>
</evidence>
<dbReference type="InterPro" id="IPR008991">
    <property type="entry name" value="Translation_prot_SH3-like_sf"/>
</dbReference>
<dbReference type="HAMAP" id="MF_01326_B">
    <property type="entry name" value="Ribosomal_uL24_B"/>
    <property type="match status" value="1"/>
</dbReference>
<evidence type="ECO:0000256" key="5">
    <source>
        <dbReference type="ARBA" id="ARBA00023274"/>
    </source>
</evidence>
<dbReference type="InterPro" id="IPR014722">
    <property type="entry name" value="Rib_uL2_dom2"/>
</dbReference>
<dbReference type="Pfam" id="PF17136">
    <property type="entry name" value="ribosomal_L24"/>
    <property type="match status" value="1"/>
</dbReference>
<evidence type="ECO:0000313" key="12">
    <source>
        <dbReference type="Proteomes" id="UP000192783"/>
    </source>
</evidence>
<comment type="function">
    <text evidence="7 8">One of the proteins that surrounds the polypeptide exit tunnel on the outside of the subunit.</text>
</comment>
<evidence type="ECO:0000256" key="8">
    <source>
        <dbReference type="HAMAP-Rule" id="MF_01326"/>
    </source>
</evidence>
<dbReference type="InterPro" id="IPR041988">
    <property type="entry name" value="Ribosomal_uL24_KOW"/>
</dbReference>
<evidence type="ECO:0000256" key="2">
    <source>
        <dbReference type="ARBA" id="ARBA00022730"/>
    </source>
</evidence>
<protein>
    <recommendedName>
        <fullName evidence="6 8">Large ribosomal subunit protein uL24</fullName>
    </recommendedName>
</protein>
<dbReference type="InterPro" id="IPR057264">
    <property type="entry name" value="Ribosomal_uL24_C"/>
</dbReference>
<keyword evidence="5 8" id="KW-0687">Ribonucleoprotein</keyword>
<keyword evidence="3 8" id="KW-0694">RNA-binding</keyword>
<reference evidence="11 12" key="1">
    <citation type="submission" date="2017-04" db="EMBL/GenBank/DDBJ databases">
        <authorList>
            <person name="Afonso C.L."/>
            <person name="Miller P.J."/>
            <person name="Scott M.A."/>
            <person name="Spackman E."/>
            <person name="Goraichik I."/>
            <person name="Dimitrov K.M."/>
            <person name="Suarez D.L."/>
            <person name="Swayne D.E."/>
        </authorList>
    </citation>
    <scope>NUCLEOTIDE SEQUENCE [LARGE SCALE GENOMIC DNA]</scope>
    <source>
        <strain evidence="11 12">DSM 13146</strain>
    </source>
</reference>
<comment type="subunit">
    <text evidence="8">Part of the 50S ribosomal subunit.</text>
</comment>
<evidence type="ECO:0000259" key="10">
    <source>
        <dbReference type="SMART" id="SM00739"/>
    </source>
</evidence>
<keyword evidence="2 8" id="KW-0699">rRNA-binding</keyword>
<dbReference type="GO" id="GO:0005840">
    <property type="term" value="C:ribosome"/>
    <property type="evidence" value="ECO:0007669"/>
    <property type="project" value="UniProtKB-KW"/>
</dbReference>
<dbReference type="SMART" id="SM00739">
    <property type="entry name" value="KOW"/>
    <property type="match status" value="1"/>
</dbReference>
<gene>
    <name evidence="8" type="primary">rplX</name>
    <name evidence="11" type="ORF">SAMN02746041_02552</name>
</gene>
<dbReference type="Pfam" id="PF00467">
    <property type="entry name" value="KOW"/>
    <property type="match status" value="1"/>
</dbReference>
<dbReference type="PANTHER" id="PTHR12903">
    <property type="entry name" value="MITOCHONDRIAL RIBOSOMAL PROTEIN L24"/>
    <property type="match status" value="1"/>
</dbReference>
<evidence type="ECO:0000256" key="4">
    <source>
        <dbReference type="ARBA" id="ARBA00022980"/>
    </source>
</evidence>
<dbReference type="CDD" id="cd06089">
    <property type="entry name" value="KOW_RPL26"/>
    <property type="match status" value="1"/>
</dbReference>
<dbReference type="Proteomes" id="UP000192783">
    <property type="component" value="Unassembled WGS sequence"/>
</dbReference>
<dbReference type="EMBL" id="FWXF01000015">
    <property type="protein sequence ID" value="SMC26131.1"/>
    <property type="molecule type" value="Genomic_DNA"/>
</dbReference>
<dbReference type="PROSITE" id="PS01108">
    <property type="entry name" value="RIBOSOMAL_L24"/>
    <property type="match status" value="1"/>
</dbReference>
<dbReference type="GO" id="GO:0006412">
    <property type="term" value="P:translation"/>
    <property type="evidence" value="ECO:0007669"/>
    <property type="project" value="UniProtKB-UniRule"/>
</dbReference>
<evidence type="ECO:0000256" key="3">
    <source>
        <dbReference type="ARBA" id="ARBA00022884"/>
    </source>
</evidence>
<dbReference type="OrthoDB" id="9807419at2"/>
<dbReference type="SUPFAM" id="SSF50104">
    <property type="entry name" value="Translation proteins SH3-like domain"/>
    <property type="match status" value="1"/>
</dbReference>
<dbReference type="FunFam" id="2.30.30.30:FF:000004">
    <property type="entry name" value="50S ribosomal protein L24"/>
    <property type="match status" value="1"/>
</dbReference>
<organism evidence="11 12">
    <name type="scientific">Desulfacinum hydrothermale DSM 13146</name>
    <dbReference type="NCBI Taxonomy" id="1121390"/>
    <lineage>
        <taxon>Bacteria</taxon>
        <taxon>Pseudomonadati</taxon>
        <taxon>Thermodesulfobacteriota</taxon>
        <taxon>Syntrophobacteria</taxon>
        <taxon>Syntrophobacterales</taxon>
        <taxon>Syntrophobacteraceae</taxon>
        <taxon>Desulfacinum</taxon>
    </lineage>
</organism>
<dbReference type="InterPro" id="IPR005825">
    <property type="entry name" value="Ribosomal_uL24_CS"/>
</dbReference>
<dbReference type="STRING" id="1121390.SAMN02746041_02552"/>
<sequence length="110" mass="12314">MALAKKYRIKKNDKVMVIAGKEKGKSGKVMKILPKTDRAIVEKLNMVKRHMRPGAYSRQGGIVEKEAPIHISNLMLICSKCTDPTRVGYKTLEDGRKVRVCKKCGEVIDG</sequence>
<dbReference type="RefSeq" id="WP_084058413.1">
    <property type="nucleotide sequence ID" value="NZ_FWXF01000015.1"/>
</dbReference>
<dbReference type="NCBIfam" id="TIGR01079">
    <property type="entry name" value="rplX_bact"/>
    <property type="match status" value="1"/>
</dbReference>
<dbReference type="GO" id="GO:0019843">
    <property type="term" value="F:rRNA binding"/>
    <property type="evidence" value="ECO:0007669"/>
    <property type="project" value="UniProtKB-UniRule"/>
</dbReference>
<dbReference type="GO" id="GO:0003735">
    <property type="term" value="F:structural constituent of ribosome"/>
    <property type="evidence" value="ECO:0007669"/>
    <property type="project" value="InterPro"/>
</dbReference>
<dbReference type="InterPro" id="IPR003256">
    <property type="entry name" value="Ribosomal_uL24"/>
</dbReference>
<proteinExistence type="inferred from homology"/>
<evidence type="ECO:0000256" key="9">
    <source>
        <dbReference type="RuleBase" id="RU003477"/>
    </source>
</evidence>
<comment type="similarity">
    <text evidence="1 8 9">Belongs to the universal ribosomal protein uL24 family.</text>
</comment>
<evidence type="ECO:0000256" key="6">
    <source>
        <dbReference type="ARBA" id="ARBA00035206"/>
    </source>
</evidence>